<evidence type="ECO:0000313" key="3">
    <source>
        <dbReference type="EMBL" id="SHE92871.1"/>
    </source>
</evidence>
<accession>A0A1M4XHJ5</accession>
<dbReference type="AlphaFoldDB" id="A0A1M4XHJ5"/>
<dbReference type="InterPro" id="IPR057171">
    <property type="entry name" value="DUF7849"/>
</dbReference>
<dbReference type="InterPro" id="IPR022409">
    <property type="entry name" value="PKD/Chitinase_dom"/>
</dbReference>
<dbReference type="InterPro" id="IPR055353">
    <property type="entry name" value="DUF7619"/>
</dbReference>
<dbReference type="Pfam" id="PF18911">
    <property type="entry name" value="PKD_4"/>
    <property type="match status" value="1"/>
</dbReference>
<evidence type="ECO:0000313" key="4">
    <source>
        <dbReference type="Proteomes" id="UP000184406"/>
    </source>
</evidence>
<dbReference type="InterPro" id="IPR035986">
    <property type="entry name" value="PKD_dom_sf"/>
</dbReference>
<organism evidence="3 4">
    <name type="scientific">Arenibacter palladensis</name>
    <dbReference type="NCBI Taxonomy" id="237373"/>
    <lineage>
        <taxon>Bacteria</taxon>
        <taxon>Pseudomonadati</taxon>
        <taxon>Bacteroidota</taxon>
        <taxon>Flavobacteriia</taxon>
        <taxon>Flavobacteriales</taxon>
        <taxon>Flavobacteriaceae</taxon>
        <taxon>Arenibacter</taxon>
    </lineage>
</organism>
<feature type="domain" description="PKD" evidence="2">
    <location>
        <begin position="68"/>
        <end position="111"/>
    </location>
</feature>
<sequence length="662" mass="75891">MGVLNVKPNFAPMQKQLTLLFLLFFGSIIHAQEPVAKDTVVRYANIGYDAKGNEVSFLSDTPPLQQIAGAPKAFYSYYWEFGDGTYSTEKDPKHTYKKTGSYEAKLWATNNYDTGKPPATRPKEVVINEITKTVDDLATMTDDFMLKRNREPMIDEEMVMIVSYKNTNNYSSSGNIHLFYNEIAFKSDNFLEPEIRMHHGETLIPTDVMVYNKDHNPTNTFLTSIENELFSYSNQPQDSTKKTNLPLSMEEAKQLYRSQKSISFENMQPGEERNLFLTMRTAPEMIKDTSAIISVRGIYVPDNNYGDHTVKDMEMEIVTSHDPNKMSSNGVLMNYRLVRFKTLKYKIKFQNNGEGPARTIRLETDIPDMLDMSTLKLEDQYPACPICPKEPVRYSCLDTTFLKNKAIFTFKNIYLPGTEQKNVQEKDSTKGFVKYSIRFAKDFHKQKTKSRTAIIFDKNEPIITNYATTRFTPGISIGIKAGYNYYPKVENAQSYFLSAVVSPYKPYRFYGQAEFSNSFNSNTSTTSMDQIVDDPRNGSIQLQRTITATEQKSVNWEVPVLLRYNINNYLGIGAGVQTNINVSNTTHNNVTVEYYEGDSDQFLMDSKTDTSSEKESFTNWRTGILLDFTAGFSRLGPSLGARYVMNNKTDFNYWQLYALWRF</sequence>
<name>A0A1M4XHJ5_9FLAO</name>
<feature type="chain" id="PRO_5012996758" evidence="1">
    <location>
        <begin position="32"/>
        <end position="662"/>
    </location>
</feature>
<evidence type="ECO:0000256" key="1">
    <source>
        <dbReference type="SAM" id="SignalP"/>
    </source>
</evidence>
<dbReference type="EMBL" id="FQUX01000002">
    <property type="protein sequence ID" value="SHE92871.1"/>
    <property type="molecule type" value="Genomic_DNA"/>
</dbReference>
<dbReference type="SUPFAM" id="SSF49299">
    <property type="entry name" value="PKD domain"/>
    <property type="match status" value="1"/>
</dbReference>
<reference evidence="4" key="1">
    <citation type="submission" date="2016-11" db="EMBL/GenBank/DDBJ databases">
        <authorList>
            <person name="Varghese N."/>
            <person name="Submissions S."/>
        </authorList>
    </citation>
    <scope>NUCLEOTIDE SEQUENCE [LARGE SCALE GENOMIC DNA]</scope>
    <source>
        <strain evidence="4">DSM 17539</strain>
    </source>
</reference>
<dbReference type="SMART" id="SM00089">
    <property type="entry name" value="PKD"/>
    <property type="match status" value="1"/>
</dbReference>
<dbReference type="PROSITE" id="PS50093">
    <property type="entry name" value="PKD"/>
    <property type="match status" value="1"/>
</dbReference>
<dbReference type="Pfam" id="PF25233">
    <property type="entry name" value="DUF7849"/>
    <property type="match status" value="1"/>
</dbReference>
<feature type="signal peptide" evidence="1">
    <location>
        <begin position="1"/>
        <end position="31"/>
    </location>
</feature>
<dbReference type="InterPro" id="IPR000601">
    <property type="entry name" value="PKD_dom"/>
</dbReference>
<evidence type="ECO:0000259" key="2">
    <source>
        <dbReference type="PROSITE" id="PS50093"/>
    </source>
</evidence>
<dbReference type="Proteomes" id="UP000184406">
    <property type="component" value="Unassembled WGS sequence"/>
</dbReference>
<protein>
    <submittedName>
        <fullName evidence="3">PKD domain-containing protein</fullName>
    </submittedName>
</protein>
<dbReference type="Pfam" id="PF24595">
    <property type="entry name" value="DUF7619"/>
    <property type="match status" value="1"/>
</dbReference>
<dbReference type="InterPro" id="IPR013783">
    <property type="entry name" value="Ig-like_fold"/>
</dbReference>
<keyword evidence="1" id="KW-0732">Signal</keyword>
<dbReference type="CDD" id="cd00146">
    <property type="entry name" value="PKD"/>
    <property type="match status" value="1"/>
</dbReference>
<dbReference type="Gene3D" id="2.60.40.10">
    <property type="entry name" value="Immunoglobulins"/>
    <property type="match status" value="1"/>
</dbReference>
<keyword evidence="4" id="KW-1185">Reference proteome</keyword>
<proteinExistence type="predicted"/>
<gene>
    <name evidence="3" type="ORF">SAMN03080594_10278</name>
</gene>